<reference evidence="1" key="1">
    <citation type="submission" date="2022-03" db="EMBL/GenBank/DDBJ databases">
        <authorList>
            <person name="Martin C."/>
        </authorList>
    </citation>
    <scope>NUCLEOTIDE SEQUENCE</scope>
</reference>
<keyword evidence="2" id="KW-1185">Reference proteome</keyword>
<name>A0A8J1U1J0_OWEFU</name>
<evidence type="ECO:0000313" key="1">
    <source>
        <dbReference type="EMBL" id="CAH1791792.1"/>
    </source>
</evidence>
<dbReference type="Proteomes" id="UP000749559">
    <property type="component" value="Unassembled WGS sequence"/>
</dbReference>
<evidence type="ECO:0000313" key="2">
    <source>
        <dbReference type="Proteomes" id="UP000749559"/>
    </source>
</evidence>
<gene>
    <name evidence="1" type="ORF">OFUS_LOCUS16839</name>
</gene>
<comment type="caution">
    <text evidence="1">The sequence shown here is derived from an EMBL/GenBank/DDBJ whole genome shotgun (WGS) entry which is preliminary data.</text>
</comment>
<sequence length="630" mass="71486">MMERLDDISAIKLAERLGGPDGYNLLTGTSKKYIPFAFINQGISYAPFLVLLLESYYTCGVFYQNLKRHLFSTPHKESAVNFATDTKREQDHIDVMKGFRSGSTLESVTRRMAAIDILKPYEKIDTCTDDDLGWKTSNIDLKYITSTSELIFRQGGFSSNEQVLPLNVYSQDDKMIHISILHEQNKDVGEYMVMKYAAKKGLFGFTNDDIPDAGTLKGPKDILRKAQQSSGITIKTSHIGVQKQKAASKNLEEEKRKKKVARESKRYNALTSKMNQCQAIVRPDMTKRVVGKARGMMMGLKNLLRKCQILPESLIQQDVEKIPENIANATRIVVLEFAGIKFKTSNAISGSSYLSMTERSINRILFQMCPKTHTLILCEEKYGFTPDILKDSTRQQRKKGMPTYSAAHLRTESQVISMDKFSPQAIQTTTEGKRLISIFLADNLSKLKIKGGVKVTVDSELITKGCTCDDSTGESCECAIYTQPIQRSSSDKVQTLPILQRKGEAEMAQMDWVISSYAELKEGHAVLSFLNSGDIDGLIIHLYTLTYQWPRDEKGKFKNPVYLVLQKTKSMDVISVTNMIESLEETYIERGIYVRKLQYFFVWEAMTLYQTFTVKPTQLYCQKSWRHQGL</sequence>
<accession>A0A8J1U1J0</accession>
<proteinExistence type="predicted"/>
<dbReference type="AlphaFoldDB" id="A0A8J1U1J0"/>
<dbReference type="EMBL" id="CAIIXF020000008">
    <property type="protein sequence ID" value="CAH1791792.1"/>
    <property type="molecule type" value="Genomic_DNA"/>
</dbReference>
<organism evidence="1 2">
    <name type="scientific">Owenia fusiformis</name>
    <name type="common">Polychaete worm</name>
    <dbReference type="NCBI Taxonomy" id="6347"/>
    <lineage>
        <taxon>Eukaryota</taxon>
        <taxon>Metazoa</taxon>
        <taxon>Spiralia</taxon>
        <taxon>Lophotrochozoa</taxon>
        <taxon>Annelida</taxon>
        <taxon>Polychaeta</taxon>
        <taxon>Sedentaria</taxon>
        <taxon>Canalipalpata</taxon>
        <taxon>Sabellida</taxon>
        <taxon>Oweniida</taxon>
        <taxon>Oweniidae</taxon>
        <taxon>Owenia</taxon>
    </lineage>
</organism>
<protein>
    <submittedName>
        <fullName evidence="1">Uncharacterized protein</fullName>
    </submittedName>
</protein>
<dbReference type="OrthoDB" id="6151623at2759"/>